<feature type="non-terminal residue" evidence="2">
    <location>
        <position position="144"/>
    </location>
</feature>
<accession>A0ABV0QDT2</accession>
<dbReference type="EMBL" id="JAHRIN010008822">
    <property type="protein sequence ID" value="MEQ2193968.1"/>
    <property type="molecule type" value="Genomic_DNA"/>
</dbReference>
<evidence type="ECO:0000313" key="3">
    <source>
        <dbReference type="Proteomes" id="UP001434883"/>
    </source>
</evidence>
<dbReference type="Pfam" id="PF24472">
    <property type="entry name" value="ARM_KDM8_N"/>
    <property type="match status" value="1"/>
</dbReference>
<comment type="caution">
    <text evidence="2">The sequence shown here is derived from an EMBL/GenBank/DDBJ whole genome shotgun (WGS) entry which is preliminary data.</text>
</comment>
<evidence type="ECO:0000259" key="1">
    <source>
        <dbReference type="Pfam" id="PF24472"/>
    </source>
</evidence>
<feature type="non-terminal residue" evidence="2">
    <location>
        <position position="1"/>
    </location>
</feature>
<sequence length="144" mass="16739">LYGETTRASRILNAQIILDYSWERLNTGTWRHVDKEWRRVYSYGCLFKAAALCRENPSEEEIRQAIRTCDMGLLMGAAIMGNILQVIVCILQSEIRKLAEEEDNHENIEAKNKPKAITNRVSVCFLLENTTNWSLKWLICCLRF</sequence>
<keyword evidence="3" id="KW-1185">Reference proteome</keyword>
<evidence type="ECO:0000313" key="2">
    <source>
        <dbReference type="EMBL" id="MEQ2193968.1"/>
    </source>
</evidence>
<organism evidence="2 3">
    <name type="scientific">Xenoophorus captivus</name>
    <dbReference type="NCBI Taxonomy" id="1517983"/>
    <lineage>
        <taxon>Eukaryota</taxon>
        <taxon>Metazoa</taxon>
        <taxon>Chordata</taxon>
        <taxon>Craniata</taxon>
        <taxon>Vertebrata</taxon>
        <taxon>Euteleostomi</taxon>
        <taxon>Actinopterygii</taxon>
        <taxon>Neopterygii</taxon>
        <taxon>Teleostei</taxon>
        <taxon>Neoteleostei</taxon>
        <taxon>Acanthomorphata</taxon>
        <taxon>Ovalentaria</taxon>
        <taxon>Atherinomorphae</taxon>
        <taxon>Cyprinodontiformes</taxon>
        <taxon>Goodeidae</taxon>
        <taxon>Xenoophorus</taxon>
    </lineage>
</organism>
<name>A0ABV0QDT2_9TELE</name>
<dbReference type="InterPro" id="IPR056520">
    <property type="entry name" value="ARM_KDM8_N"/>
</dbReference>
<protein>
    <submittedName>
        <fullName evidence="2">Lysine-specific demethylase 8</fullName>
    </submittedName>
</protein>
<feature type="domain" description="DM8" evidence="1">
    <location>
        <begin position="12"/>
        <end position="102"/>
    </location>
</feature>
<proteinExistence type="predicted"/>
<dbReference type="Proteomes" id="UP001434883">
    <property type="component" value="Unassembled WGS sequence"/>
</dbReference>
<gene>
    <name evidence="2" type="primary">KDM8_2</name>
    <name evidence="2" type="ORF">XENOCAPTIV_019713</name>
</gene>
<reference evidence="2 3" key="1">
    <citation type="submission" date="2021-06" db="EMBL/GenBank/DDBJ databases">
        <authorList>
            <person name="Palmer J.M."/>
        </authorList>
    </citation>
    <scope>NUCLEOTIDE SEQUENCE [LARGE SCALE GENOMIC DNA]</scope>
    <source>
        <strain evidence="2 3">XC_2019</strain>
        <tissue evidence="2">Muscle</tissue>
    </source>
</reference>